<evidence type="ECO:0000313" key="4">
    <source>
        <dbReference type="Proteomes" id="UP000194948"/>
    </source>
</evidence>
<protein>
    <recommendedName>
        <fullName evidence="5">Gram-positive cocci surface proteins LPxTG domain-containing protein</fullName>
    </recommendedName>
</protein>
<name>A0AAQ3WA64_9ENTE</name>
<evidence type="ECO:0008006" key="5">
    <source>
        <dbReference type="Google" id="ProtNLM"/>
    </source>
</evidence>
<organism evidence="3 4">
    <name type="scientific">Candidatus Enterococcus palustris</name>
    <dbReference type="NCBI Taxonomy" id="1834189"/>
    <lineage>
        <taxon>Bacteria</taxon>
        <taxon>Bacillati</taxon>
        <taxon>Bacillota</taxon>
        <taxon>Bacilli</taxon>
        <taxon>Lactobacillales</taxon>
        <taxon>Enterococcaceae</taxon>
        <taxon>Enterococcus</taxon>
    </lineage>
</organism>
<dbReference type="EMBL" id="CP147244">
    <property type="protein sequence ID" value="WYK01382.1"/>
    <property type="molecule type" value="Genomic_DNA"/>
</dbReference>
<keyword evidence="1" id="KW-0472">Membrane</keyword>
<feature type="chain" id="PRO_5042865509" description="Gram-positive cocci surface proteins LPxTG domain-containing protein" evidence="2">
    <location>
        <begin position="26"/>
        <end position="109"/>
    </location>
</feature>
<reference evidence="3" key="1">
    <citation type="submission" date="2017-05" db="EMBL/GenBank/DDBJ databases">
        <authorList>
            <consortium name="The Broad Institute Genomics Platform"/>
            <consortium name="The Broad Institute Genomic Center for Infectious Diseases"/>
            <person name="Earl A."/>
            <person name="Manson A."/>
            <person name="Schwartman J."/>
            <person name="Gilmore M."/>
            <person name="Abouelleil A."/>
            <person name="Cao P."/>
            <person name="Chapman S."/>
            <person name="Cusick C."/>
            <person name="Shea T."/>
            <person name="Young S."/>
            <person name="Neafsey D."/>
            <person name="Nusbaum C."/>
            <person name="Birren B."/>
        </authorList>
    </citation>
    <scope>NUCLEOTIDE SEQUENCE</scope>
    <source>
        <strain evidence="3">7F3_DIV0205</strain>
    </source>
</reference>
<evidence type="ECO:0000256" key="1">
    <source>
        <dbReference type="SAM" id="Phobius"/>
    </source>
</evidence>
<dbReference type="RefSeq" id="WP_086314963.1">
    <property type="nucleotide sequence ID" value="NZ_CP147244.1"/>
</dbReference>
<keyword evidence="1" id="KW-0812">Transmembrane</keyword>
<keyword evidence="2" id="KW-0732">Signal</keyword>
<proteinExistence type="predicted"/>
<gene>
    <name evidence="3" type="ORF">A5821_002519</name>
</gene>
<keyword evidence="4" id="KW-1185">Reference proteome</keyword>
<feature type="transmembrane region" description="Helical" evidence="1">
    <location>
        <begin position="74"/>
        <end position="97"/>
    </location>
</feature>
<dbReference type="Proteomes" id="UP000194948">
    <property type="component" value="Chromosome"/>
</dbReference>
<feature type="signal peptide" evidence="2">
    <location>
        <begin position="1"/>
        <end position="25"/>
    </location>
</feature>
<evidence type="ECO:0000256" key="2">
    <source>
        <dbReference type="SAM" id="SignalP"/>
    </source>
</evidence>
<evidence type="ECO:0000313" key="3">
    <source>
        <dbReference type="EMBL" id="WYK01382.1"/>
    </source>
</evidence>
<accession>A0AAQ3WA64</accession>
<dbReference type="AlphaFoldDB" id="A0AAQ3WA64"/>
<reference evidence="3" key="2">
    <citation type="submission" date="2024-03" db="EMBL/GenBank/DDBJ databases">
        <title>The Genome Sequence of Enterococcus sp. DIV0205d.</title>
        <authorList>
            <consortium name="The Broad Institute Genomics Platform"/>
            <consortium name="The Broad Institute Microbial Omics Core"/>
            <consortium name="The Broad Institute Genomic Center for Infectious Diseases"/>
            <person name="Earl A."/>
            <person name="Manson A."/>
            <person name="Gilmore M."/>
            <person name="Schwartman J."/>
            <person name="Shea T."/>
            <person name="Abouelleil A."/>
            <person name="Cao P."/>
            <person name="Chapman S."/>
            <person name="Cusick C."/>
            <person name="Young S."/>
            <person name="Neafsey D."/>
            <person name="Nusbaum C."/>
            <person name="Birren B."/>
        </authorList>
    </citation>
    <scope>NUCLEOTIDE SEQUENCE</scope>
    <source>
        <strain evidence="3">7F3_DIV0205</strain>
    </source>
</reference>
<sequence length="109" mass="11944">MKKYSIIILCLMGMSSFLFCTNVQAMERSDQTNVGISFLKEEMSLNPTKPVVPSSGETFPLVKPSGKLPSTGELVTSVMMTFIGLSLVIIFVGIYSLRRVMISSAWEGV</sequence>
<keyword evidence="1" id="KW-1133">Transmembrane helix</keyword>